<feature type="compositionally biased region" description="Basic and acidic residues" evidence="1">
    <location>
        <begin position="133"/>
        <end position="147"/>
    </location>
</feature>
<evidence type="ECO:0000313" key="2">
    <source>
        <dbReference type="EMBL" id="MBW87419.1"/>
    </source>
</evidence>
<dbReference type="AlphaFoldDB" id="A0A2P2J1Q3"/>
<feature type="region of interest" description="Disordered" evidence="1">
    <location>
        <begin position="133"/>
        <end position="160"/>
    </location>
</feature>
<sequence length="160" mass="17837">MLLNCVKKMICLWVQPPSVQAKHSKRSSSKLSILNQNNIFSPTESNGDVITKFLECLIYNLQRRSLVQSFCQQLVVLLLLGRQLHSLFRLGSGNGCCEGGHRFIPLGLGVHRPHGSPPLSKIQCAAGHQPFQESKRAKLRSFDEISGRRQKTGSRKRSGS</sequence>
<protein>
    <submittedName>
        <fullName evidence="2">Uncharacterized protein</fullName>
    </submittedName>
</protein>
<dbReference type="EMBL" id="GGEC01006936">
    <property type="protein sequence ID" value="MBW87419.1"/>
    <property type="molecule type" value="Transcribed_RNA"/>
</dbReference>
<organism evidence="2">
    <name type="scientific">Rhizophora mucronata</name>
    <name type="common">Asiatic mangrove</name>
    <dbReference type="NCBI Taxonomy" id="61149"/>
    <lineage>
        <taxon>Eukaryota</taxon>
        <taxon>Viridiplantae</taxon>
        <taxon>Streptophyta</taxon>
        <taxon>Embryophyta</taxon>
        <taxon>Tracheophyta</taxon>
        <taxon>Spermatophyta</taxon>
        <taxon>Magnoliopsida</taxon>
        <taxon>eudicotyledons</taxon>
        <taxon>Gunneridae</taxon>
        <taxon>Pentapetalae</taxon>
        <taxon>rosids</taxon>
        <taxon>fabids</taxon>
        <taxon>Malpighiales</taxon>
        <taxon>Rhizophoraceae</taxon>
        <taxon>Rhizophora</taxon>
    </lineage>
</organism>
<evidence type="ECO:0000256" key="1">
    <source>
        <dbReference type="SAM" id="MobiDB-lite"/>
    </source>
</evidence>
<proteinExistence type="predicted"/>
<feature type="compositionally biased region" description="Basic residues" evidence="1">
    <location>
        <begin position="148"/>
        <end position="160"/>
    </location>
</feature>
<reference evidence="2" key="1">
    <citation type="submission" date="2018-02" db="EMBL/GenBank/DDBJ databases">
        <title>Rhizophora mucronata_Transcriptome.</title>
        <authorList>
            <person name="Meera S.P."/>
            <person name="Sreeshan A."/>
            <person name="Augustine A."/>
        </authorList>
    </citation>
    <scope>NUCLEOTIDE SEQUENCE</scope>
    <source>
        <tissue evidence="2">Leaf</tissue>
    </source>
</reference>
<accession>A0A2P2J1Q3</accession>
<name>A0A2P2J1Q3_RHIMU</name>